<proteinExistence type="predicted"/>
<sequence>MNTRNGQTFVCQWPFFCPLLPFPSRLIVFSFHRDRVFFAAGVSLVAAFNDGLTFNDLITIKKDSFSDLGDRSQLRY</sequence>
<accession>A0A4R6UGR8</accession>
<evidence type="ECO:0000313" key="2">
    <source>
        <dbReference type="Proteomes" id="UP000295632"/>
    </source>
</evidence>
<reference evidence="1 2" key="1">
    <citation type="submission" date="2019-03" db="EMBL/GenBank/DDBJ databases">
        <title>Genomic Encyclopedia of Type Strains, Phase IV (KMG-IV): sequencing the most valuable type-strain genomes for metagenomic binning, comparative biology and taxonomic classification.</title>
        <authorList>
            <person name="Goeker M."/>
        </authorList>
    </citation>
    <scope>NUCLEOTIDE SEQUENCE [LARGE SCALE GENOMIC DNA]</scope>
    <source>
        <strain evidence="1 2">DSM 28697</strain>
    </source>
</reference>
<keyword evidence="2" id="KW-1185">Reference proteome</keyword>
<evidence type="ECO:0000313" key="1">
    <source>
        <dbReference type="EMBL" id="TDQ42334.1"/>
    </source>
</evidence>
<dbReference type="EMBL" id="SNYJ01000002">
    <property type="protein sequence ID" value="TDQ42334.1"/>
    <property type="molecule type" value="Genomic_DNA"/>
</dbReference>
<protein>
    <submittedName>
        <fullName evidence="1">Uncharacterized protein</fullName>
    </submittedName>
</protein>
<comment type="caution">
    <text evidence="1">The sequence shown here is derived from an EMBL/GenBank/DDBJ whole genome shotgun (WGS) entry which is preliminary data.</text>
</comment>
<organism evidence="1 2">
    <name type="scientific">Aureibacillus halotolerans</name>
    <dbReference type="NCBI Taxonomy" id="1508390"/>
    <lineage>
        <taxon>Bacteria</taxon>
        <taxon>Bacillati</taxon>
        <taxon>Bacillota</taxon>
        <taxon>Bacilli</taxon>
        <taxon>Bacillales</taxon>
        <taxon>Bacillaceae</taxon>
        <taxon>Aureibacillus</taxon>
    </lineage>
</organism>
<dbReference type="AlphaFoldDB" id="A0A4R6UGR8"/>
<dbReference type="Proteomes" id="UP000295632">
    <property type="component" value="Unassembled WGS sequence"/>
</dbReference>
<name>A0A4R6UGR8_9BACI</name>
<gene>
    <name evidence="1" type="ORF">EV213_102366</name>
</gene>